<comment type="pathway">
    <text evidence="7">Amino-acid biosynthesis; L-lysine biosynthesis via DAP pathway; (S)-tetrahydrodipicolinate from L-aspartate: step 1/4.</text>
</comment>
<dbReference type="InterPro" id="IPR018042">
    <property type="entry name" value="Aspartate_kinase_CS"/>
</dbReference>
<evidence type="ECO:0000259" key="10">
    <source>
        <dbReference type="Pfam" id="PF22468"/>
    </source>
</evidence>
<evidence type="ECO:0000259" key="9">
    <source>
        <dbReference type="Pfam" id="PF00696"/>
    </source>
</evidence>
<dbReference type="FunFam" id="1.20.120.1320:FF:000001">
    <property type="entry name" value="Aspartokinase"/>
    <property type="match status" value="1"/>
</dbReference>
<feature type="domain" description="Aspartokinase ACT" evidence="10">
    <location>
        <begin position="539"/>
        <end position="590"/>
    </location>
</feature>
<name>A0A7S4QZF3_9STRA</name>
<evidence type="ECO:0000256" key="6">
    <source>
        <dbReference type="ARBA" id="ARBA00022840"/>
    </source>
</evidence>
<dbReference type="UniPathway" id="UPA00034">
    <property type="reaction ID" value="UER00015"/>
</dbReference>
<feature type="region of interest" description="Disordered" evidence="8">
    <location>
        <begin position="76"/>
        <end position="131"/>
    </location>
</feature>
<dbReference type="SUPFAM" id="SSF53633">
    <property type="entry name" value="Carbamate kinase-like"/>
    <property type="match status" value="1"/>
</dbReference>
<dbReference type="InterPro" id="IPR045865">
    <property type="entry name" value="ACT-like_dom_sf"/>
</dbReference>
<dbReference type="GO" id="GO:0004072">
    <property type="term" value="F:aspartate kinase activity"/>
    <property type="evidence" value="ECO:0007669"/>
    <property type="project" value="UniProtKB-EC"/>
</dbReference>
<feature type="domain" description="Aspartate/glutamate/uridylate kinase" evidence="9">
    <location>
        <begin position="145"/>
        <end position="423"/>
    </location>
</feature>
<evidence type="ECO:0000256" key="7">
    <source>
        <dbReference type="RuleBase" id="RU004249"/>
    </source>
</evidence>
<evidence type="ECO:0000313" key="11">
    <source>
        <dbReference type="EMBL" id="CAE4596569.1"/>
    </source>
</evidence>
<dbReference type="EMBL" id="HBNS01011521">
    <property type="protein sequence ID" value="CAE4596569.1"/>
    <property type="molecule type" value="Transcribed_RNA"/>
</dbReference>
<dbReference type="InterPro" id="IPR036393">
    <property type="entry name" value="AceGlu_kinase-like_sf"/>
</dbReference>
<dbReference type="PROSITE" id="PS00324">
    <property type="entry name" value="ASPARTOKINASE"/>
    <property type="match status" value="1"/>
</dbReference>
<keyword evidence="6" id="KW-0067">ATP-binding</keyword>
<accession>A0A7S4QZF3</accession>
<reference evidence="11" key="1">
    <citation type="submission" date="2021-01" db="EMBL/GenBank/DDBJ databases">
        <authorList>
            <person name="Corre E."/>
            <person name="Pelletier E."/>
            <person name="Niang G."/>
            <person name="Scheremetjew M."/>
            <person name="Finn R."/>
            <person name="Kale V."/>
            <person name="Holt S."/>
            <person name="Cochrane G."/>
            <person name="Meng A."/>
            <person name="Brown T."/>
            <person name="Cohen L."/>
        </authorList>
    </citation>
    <scope>NUCLEOTIDE SEQUENCE</scope>
    <source>
        <strain evidence="11">GSO104</strain>
    </source>
</reference>
<evidence type="ECO:0000256" key="8">
    <source>
        <dbReference type="SAM" id="MobiDB-lite"/>
    </source>
</evidence>
<dbReference type="PANTHER" id="PTHR21499:SF59">
    <property type="entry name" value="ASPARTOKINASE"/>
    <property type="match status" value="1"/>
</dbReference>
<organism evidence="11">
    <name type="scientific">Ditylum brightwellii</name>
    <dbReference type="NCBI Taxonomy" id="49249"/>
    <lineage>
        <taxon>Eukaryota</taxon>
        <taxon>Sar</taxon>
        <taxon>Stramenopiles</taxon>
        <taxon>Ochrophyta</taxon>
        <taxon>Bacillariophyta</taxon>
        <taxon>Mediophyceae</taxon>
        <taxon>Lithodesmiophycidae</taxon>
        <taxon>Lithodesmiales</taxon>
        <taxon>Lithodesmiaceae</taxon>
        <taxon>Ditylum</taxon>
    </lineage>
</organism>
<dbReference type="InterPro" id="IPR001048">
    <property type="entry name" value="Asp/Glu/Uridylate_kinase"/>
</dbReference>
<dbReference type="GO" id="GO:0009089">
    <property type="term" value="P:lysine biosynthetic process via diaminopimelate"/>
    <property type="evidence" value="ECO:0007669"/>
    <property type="project" value="UniProtKB-UniPathway"/>
</dbReference>
<dbReference type="GO" id="GO:0009090">
    <property type="term" value="P:homoserine biosynthetic process"/>
    <property type="evidence" value="ECO:0007669"/>
    <property type="project" value="TreeGrafter"/>
</dbReference>
<keyword evidence="5" id="KW-0418">Kinase</keyword>
<dbReference type="Gene3D" id="3.30.70.260">
    <property type="match status" value="2"/>
</dbReference>
<dbReference type="InterPro" id="IPR054352">
    <property type="entry name" value="ACT_Aspartokinase"/>
</dbReference>
<keyword evidence="3" id="KW-0808">Transferase</keyword>
<sequence length="611" mass="66855">MPTMTYSTSCHHDVFPRRIFLSTTLLLLLLVSARSFNIATPTTSAAFLHGGTFSSTHSTVTRKKVPSPTFVNVPSSFSSLRMATEEEDSSKNDDEEEKEAEEEEEAESEDVSIPPSSAGSDAIEGYRSGLSISRTSSRENDVIETVMKFGGSSIANAERIDHVAHLIKDQIQSNYRPRAVICSAMGKTTNSLLSAGDFALEGRVNIDAIRTLHMAACDEFDLPKNTREEVNDLLDECEDLLNGVRLIQELSPKSLDQLVSYGERCSVRIMASRLNQIGVPAQAFDSWDVGIFTDSNFGDARLLASSEQAIANTFENRIDPNVVAVVTGFIGHDPNGRITTLGRGGSDLTATAIGAACRLDEIQVWKDVDGILTADPRLVANAIPVPDVSYEEASELAYFGAKVLHPIAMQPAMKYGVPVRVKNSYNPSAEGTVIKKKVKGEDQRLVTAITCKRDIKLLDIQSNAMLGSYGFLATVFGDFEKHRLSVDVLASSEVSVSLTLDKKQSAADVDAVMKDLVTYASVSLAEHRSILTLIADVERSSDVLATVFRVFSQQGIQVEMMSQGASKVNISFILRDDQLDDAIMNLHYCFFEDRCIVNQDTDKEKEEALYL</sequence>
<proteinExistence type="inferred from homology"/>
<dbReference type="InterPro" id="IPR001341">
    <property type="entry name" value="Asp_kinase"/>
</dbReference>
<dbReference type="PANTHER" id="PTHR21499">
    <property type="entry name" value="ASPARTATE KINASE"/>
    <property type="match status" value="1"/>
</dbReference>
<evidence type="ECO:0000256" key="3">
    <source>
        <dbReference type="ARBA" id="ARBA00022679"/>
    </source>
</evidence>
<keyword evidence="7" id="KW-0028">Amino-acid biosynthesis</keyword>
<gene>
    <name evidence="11" type="ORF">DBRI00130_LOCUS9312</name>
</gene>
<evidence type="ECO:0000256" key="5">
    <source>
        <dbReference type="ARBA" id="ARBA00022777"/>
    </source>
</evidence>
<dbReference type="Pfam" id="PF22468">
    <property type="entry name" value="ACT_9"/>
    <property type="match status" value="1"/>
</dbReference>
<evidence type="ECO:0000256" key="1">
    <source>
        <dbReference type="ARBA" id="ARBA00010122"/>
    </source>
</evidence>
<dbReference type="GO" id="GO:0009088">
    <property type="term" value="P:threonine biosynthetic process"/>
    <property type="evidence" value="ECO:0007669"/>
    <property type="project" value="UniProtKB-UniPathway"/>
</dbReference>
<keyword evidence="4" id="KW-0547">Nucleotide-binding</keyword>
<feature type="compositionally biased region" description="Acidic residues" evidence="8">
    <location>
        <begin position="85"/>
        <end position="110"/>
    </location>
</feature>
<dbReference type="NCBIfam" id="TIGR00657">
    <property type="entry name" value="asp_kinases"/>
    <property type="match status" value="1"/>
</dbReference>
<evidence type="ECO:0000256" key="4">
    <source>
        <dbReference type="ARBA" id="ARBA00022741"/>
    </source>
</evidence>
<dbReference type="UniPathway" id="UPA00050">
    <property type="reaction ID" value="UER00461"/>
</dbReference>
<comment type="pathway">
    <text evidence="7">Amino-acid biosynthesis; L-methionine biosynthesis via de novo pathway; L-homoserine from L-aspartate: step 1/3.</text>
</comment>
<dbReference type="Gene3D" id="3.40.1160.10">
    <property type="entry name" value="Acetylglutamate kinase-like"/>
    <property type="match status" value="1"/>
</dbReference>
<dbReference type="GO" id="GO:0005829">
    <property type="term" value="C:cytosol"/>
    <property type="evidence" value="ECO:0007669"/>
    <property type="project" value="TreeGrafter"/>
</dbReference>
<dbReference type="AlphaFoldDB" id="A0A7S4QZF3"/>
<comment type="pathway">
    <text evidence="7">Amino-acid biosynthesis; L-threonine biosynthesis; L-threonine from L-aspartate: step 1/5.</text>
</comment>
<dbReference type="EC" id="2.7.2.4" evidence="2"/>
<dbReference type="Pfam" id="PF00696">
    <property type="entry name" value="AA_kinase"/>
    <property type="match status" value="1"/>
</dbReference>
<comment type="similarity">
    <text evidence="1">Belongs to the aspartokinase family.</text>
</comment>
<dbReference type="GO" id="GO:0005524">
    <property type="term" value="F:ATP binding"/>
    <property type="evidence" value="ECO:0007669"/>
    <property type="project" value="UniProtKB-KW"/>
</dbReference>
<dbReference type="SUPFAM" id="SSF55021">
    <property type="entry name" value="ACT-like"/>
    <property type="match status" value="2"/>
</dbReference>
<dbReference type="UniPathway" id="UPA00051">
    <property type="reaction ID" value="UER00462"/>
</dbReference>
<evidence type="ECO:0000256" key="2">
    <source>
        <dbReference type="ARBA" id="ARBA00013059"/>
    </source>
</evidence>
<protein>
    <recommendedName>
        <fullName evidence="2">aspartate kinase</fullName>
        <ecNumber evidence="2">2.7.2.4</ecNumber>
    </recommendedName>
</protein>